<sequence>MPNAKKNNKWKRAFKEKFSELSHKWEMVVVQNGQKQDSVKDDMKTCKFKSKTKFECRKCKHAWTSLFAMVVFQFKLRRNVHGEVKMHLIGQLCKKCSSDVYERPMWSEEQISAAMARLRQRVNEAYYGAEKPRNRSKKKEKNNMRGPHIQDLCEACALGVCTRS</sequence>
<dbReference type="InterPro" id="IPR027377">
    <property type="entry name" value="ZAR1/RTP1-5-like_Znf-3CxxC"/>
</dbReference>
<keyword evidence="9" id="KW-1185">Reference proteome</keyword>
<evidence type="ECO:0000256" key="1">
    <source>
        <dbReference type="ARBA" id="ARBA00004167"/>
    </source>
</evidence>
<dbReference type="GO" id="GO:0006612">
    <property type="term" value="P:protein targeting to membrane"/>
    <property type="evidence" value="ECO:0007669"/>
    <property type="project" value="TreeGrafter"/>
</dbReference>
<keyword evidence="4" id="KW-0863">Zinc-finger</keyword>
<dbReference type="InterPro" id="IPR026096">
    <property type="entry name" value="R-trans_p"/>
</dbReference>
<evidence type="ECO:0000256" key="3">
    <source>
        <dbReference type="ARBA" id="ARBA00022723"/>
    </source>
</evidence>
<dbReference type="EMBL" id="CACRXK020001270">
    <property type="protein sequence ID" value="CAB3988036.1"/>
    <property type="molecule type" value="Genomic_DNA"/>
</dbReference>
<evidence type="ECO:0000313" key="9">
    <source>
        <dbReference type="Proteomes" id="UP001152795"/>
    </source>
</evidence>
<evidence type="ECO:0000256" key="5">
    <source>
        <dbReference type="ARBA" id="ARBA00022833"/>
    </source>
</evidence>
<organism evidence="8 9">
    <name type="scientific">Paramuricea clavata</name>
    <name type="common">Red gorgonian</name>
    <name type="synonym">Violescent sea-whip</name>
    <dbReference type="NCBI Taxonomy" id="317549"/>
    <lineage>
        <taxon>Eukaryota</taxon>
        <taxon>Metazoa</taxon>
        <taxon>Cnidaria</taxon>
        <taxon>Anthozoa</taxon>
        <taxon>Octocorallia</taxon>
        <taxon>Malacalcyonacea</taxon>
        <taxon>Plexauridae</taxon>
        <taxon>Paramuricea</taxon>
    </lineage>
</organism>
<dbReference type="SMART" id="SM01328">
    <property type="entry name" value="zf-3CxxC"/>
    <property type="match status" value="1"/>
</dbReference>
<name>A0A6S7GGM6_PARCT</name>
<comment type="subcellular location">
    <subcellularLocation>
        <location evidence="1">Membrane</location>
        <topology evidence="1">Single-pass membrane protein</topology>
    </subcellularLocation>
</comment>
<proteinExistence type="predicted"/>
<gene>
    <name evidence="8" type="ORF">PACLA_8A000987</name>
</gene>
<evidence type="ECO:0000256" key="6">
    <source>
        <dbReference type="ARBA" id="ARBA00022989"/>
    </source>
</evidence>
<keyword evidence="6" id="KW-1133">Transmembrane helix</keyword>
<comment type="caution">
    <text evidence="8">The sequence shown here is derived from an EMBL/GenBank/DDBJ whole genome shotgun (WGS) entry which is preliminary data.</text>
</comment>
<dbReference type="OrthoDB" id="8121437at2759"/>
<dbReference type="PANTHER" id="PTHR14402:SF10">
    <property type="entry name" value="3CXXC-TYPE DOMAIN-CONTAINING PROTEIN"/>
    <property type="match status" value="1"/>
</dbReference>
<dbReference type="GO" id="GO:0031849">
    <property type="term" value="F:olfactory receptor binding"/>
    <property type="evidence" value="ECO:0007669"/>
    <property type="project" value="TreeGrafter"/>
</dbReference>
<dbReference type="GO" id="GO:0051205">
    <property type="term" value="P:protein insertion into membrane"/>
    <property type="evidence" value="ECO:0007669"/>
    <property type="project" value="TreeGrafter"/>
</dbReference>
<keyword evidence="3" id="KW-0479">Metal-binding</keyword>
<evidence type="ECO:0000313" key="8">
    <source>
        <dbReference type="EMBL" id="CAB3988036.1"/>
    </source>
</evidence>
<reference evidence="8" key="1">
    <citation type="submission" date="2020-04" db="EMBL/GenBank/DDBJ databases">
        <authorList>
            <person name="Alioto T."/>
            <person name="Alioto T."/>
            <person name="Gomez Garrido J."/>
        </authorList>
    </citation>
    <scope>NUCLEOTIDE SEQUENCE</scope>
    <source>
        <strain evidence="8">A484AB</strain>
    </source>
</reference>
<accession>A0A6S7GGM6</accession>
<dbReference type="PANTHER" id="PTHR14402">
    <property type="entry name" value="RECEPTOR TRANSPORTING PROTEIN"/>
    <property type="match status" value="1"/>
</dbReference>
<protein>
    <submittedName>
        <fullName evidence="8">Uncharacterized protein</fullName>
    </submittedName>
</protein>
<keyword evidence="7" id="KW-0472">Membrane</keyword>
<dbReference type="Pfam" id="PF13695">
    <property type="entry name" value="Zn_ribbon_3CxxC"/>
    <property type="match status" value="1"/>
</dbReference>
<keyword evidence="2" id="KW-0812">Transmembrane</keyword>
<dbReference type="AlphaFoldDB" id="A0A6S7GGM6"/>
<evidence type="ECO:0000256" key="4">
    <source>
        <dbReference type="ARBA" id="ARBA00022771"/>
    </source>
</evidence>
<dbReference type="Proteomes" id="UP001152795">
    <property type="component" value="Unassembled WGS sequence"/>
</dbReference>
<evidence type="ECO:0000256" key="2">
    <source>
        <dbReference type="ARBA" id="ARBA00022692"/>
    </source>
</evidence>
<evidence type="ECO:0000256" key="7">
    <source>
        <dbReference type="ARBA" id="ARBA00023136"/>
    </source>
</evidence>
<dbReference type="GO" id="GO:0008270">
    <property type="term" value="F:zinc ion binding"/>
    <property type="evidence" value="ECO:0007669"/>
    <property type="project" value="UniProtKB-KW"/>
</dbReference>
<dbReference type="GO" id="GO:0016020">
    <property type="term" value="C:membrane"/>
    <property type="evidence" value="ECO:0007669"/>
    <property type="project" value="UniProtKB-SubCell"/>
</dbReference>
<keyword evidence="5" id="KW-0862">Zinc</keyword>